<gene>
    <name evidence="2" type="ORF">LIER_41033</name>
</gene>
<evidence type="ECO:0000259" key="1">
    <source>
        <dbReference type="Pfam" id="PF07727"/>
    </source>
</evidence>
<sequence length="80" mass="9088">MVPLGFSRGKPGESLYDYSLFTWSKNNVQINVLVYVDDLILSGNDSAALLSFKEYLNSCFHMKDLDALKYFLAIEVACRE</sequence>
<feature type="domain" description="Reverse transcriptase Ty1/copia-type" evidence="1">
    <location>
        <begin position="20"/>
        <end position="77"/>
    </location>
</feature>
<evidence type="ECO:0000313" key="3">
    <source>
        <dbReference type="Proteomes" id="UP001454036"/>
    </source>
</evidence>
<reference evidence="2 3" key="1">
    <citation type="submission" date="2024-01" db="EMBL/GenBank/DDBJ databases">
        <title>The complete chloroplast genome sequence of Lithospermum erythrorhizon: insights into the phylogenetic relationship among Boraginaceae species and the maternal lineages of purple gromwells.</title>
        <authorList>
            <person name="Okada T."/>
            <person name="Watanabe K."/>
        </authorList>
    </citation>
    <scope>NUCLEOTIDE SEQUENCE [LARGE SCALE GENOMIC DNA]</scope>
</reference>
<protein>
    <recommendedName>
        <fullName evidence="1">Reverse transcriptase Ty1/copia-type domain-containing protein</fullName>
    </recommendedName>
</protein>
<dbReference type="Pfam" id="PF07727">
    <property type="entry name" value="RVT_2"/>
    <property type="match status" value="1"/>
</dbReference>
<organism evidence="2 3">
    <name type="scientific">Lithospermum erythrorhizon</name>
    <name type="common">Purple gromwell</name>
    <name type="synonym">Lithospermum officinale var. erythrorhizon</name>
    <dbReference type="NCBI Taxonomy" id="34254"/>
    <lineage>
        <taxon>Eukaryota</taxon>
        <taxon>Viridiplantae</taxon>
        <taxon>Streptophyta</taxon>
        <taxon>Embryophyta</taxon>
        <taxon>Tracheophyta</taxon>
        <taxon>Spermatophyta</taxon>
        <taxon>Magnoliopsida</taxon>
        <taxon>eudicotyledons</taxon>
        <taxon>Gunneridae</taxon>
        <taxon>Pentapetalae</taxon>
        <taxon>asterids</taxon>
        <taxon>lamiids</taxon>
        <taxon>Boraginales</taxon>
        <taxon>Boraginaceae</taxon>
        <taxon>Boraginoideae</taxon>
        <taxon>Lithospermeae</taxon>
        <taxon>Lithospermum</taxon>
    </lineage>
</organism>
<accession>A0AAV3R3C4</accession>
<keyword evidence="3" id="KW-1185">Reference proteome</keyword>
<comment type="caution">
    <text evidence="2">The sequence shown here is derived from an EMBL/GenBank/DDBJ whole genome shotgun (WGS) entry which is preliminary data.</text>
</comment>
<evidence type="ECO:0000313" key="2">
    <source>
        <dbReference type="EMBL" id="GAA0170845.1"/>
    </source>
</evidence>
<proteinExistence type="predicted"/>
<dbReference type="InterPro" id="IPR013103">
    <property type="entry name" value="RVT_2"/>
</dbReference>
<name>A0AAV3R3C4_LITER</name>
<dbReference type="Proteomes" id="UP001454036">
    <property type="component" value="Unassembled WGS sequence"/>
</dbReference>
<dbReference type="AlphaFoldDB" id="A0AAV3R3C4"/>
<dbReference type="EMBL" id="BAABME010024771">
    <property type="protein sequence ID" value="GAA0170845.1"/>
    <property type="molecule type" value="Genomic_DNA"/>
</dbReference>